<sequence length="40" mass="4592">MRDNEAESKEVNYEEQIVEIEFSHLAGNGGLRVLQVSRMI</sequence>
<protein>
    <submittedName>
        <fullName evidence="1">Uncharacterized protein</fullName>
    </submittedName>
</protein>
<name>A0AA87ZLR5_FICCA</name>
<accession>A0AA87ZLR5</accession>
<proteinExistence type="predicted"/>
<dbReference type="AlphaFoldDB" id="A0AA87ZLR5"/>
<evidence type="ECO:0000313" key="1">
    <source>
        <dbReference type="EMBL" id="GMN35689.1"/>
    </source>
</evidence>
<evidence type="ECO:0000313" key="2">
    <source>
        <dbReference type="Proteomes" id="UP001187192"/>
    </source>
</evidence>
<reference evidence="1" key="1">
    <citation type="submission" date="2023-07" db="EMBL/GenBank/DDBJ databases">
        <title>draft genome sequence of fig (Ficus carica).</title>
        <authorList>
            <person name="Takahashi T."/>
            <person name="Nishimura K."/>
        </authorList>
    </citation>
    <scope>NUCLEOTIDE SEQUENCE</scope>
</reference>
<organism evidence="1 2">
    <name type="scientific">Ficus carica</name>
    <name type="common">Common fig</name>
    <dbReference type="NCBI Taxonomy" id="3494"/>
    <lineage>
        <taxon>Eukaryota</taxon>
        <taxon>Viridiplantae</taxon>
        <taxon>Streptophyta</taxon>
        <taxon>Embryophyta</taxon>
        <taxon>Tracheophyta</taxon>
        <taxon>Spermatophyta</taxon>
        <taxon>Magnoliopsida</taxon>
        <taxon>eudicotyledons</taxon>
        <taxon>Gunneridae</taxon>
        <taxon>Pentapetalae</taxon>
        <taxon>rosids</taxon>
        <taxon>fabids</taxon>
        <taxon>Rosales</taxon>
        <taxon>Moraceae</taxon>
        <taxon>Ficeae</taxon>
        <taxon>Ficus</taxon>
    </lineage>
</organism>
<gene>
    <name evidence="1" type="ORF">TIFTF001_042267</name>
</gene>
<dbReference type="Proteomes" id="UP001187192">
    <property type="component" value="Unassembled WGS sequence"/>
</dbReference>
<comment type="caution">
    <text evidence="1">The sequence shown here is derived from an EMBL/GenBank/DDBJ whole genome shotgun (WGS) entry which is preliminary data.</text>
</comment>
<keyword evidence="2" id="KW-1185">Reference proteome</keyword>
<dbReference type="EMBL" id="BTGU01002229">
    <property type="protein sequence ID" value="GMN35689.1"/>
    <property type="molecule type" value="Genomic_DNA"/>
</dbReference>